<evidence type="ECO:0000256" key="1">
    <source>
        <dbReference type="SAM" id="MobiDB-lite"/>
    </source>
</evidence>
<dbReference type="RefSeq" id="WP_182987772.1">
    <property type="nucleotide sequence ID" value="NZ_JABEQD010000022.1"/>
</dbReference>
<dbReference type="Proteomes" id="UP000559860">
    <property type="component" value="Unassembled WGS sequence"/>
</dbReference>
<name>A0A7W4IX39_9PROT</name>
<protein>
    <submittedName>
        <fullName evidence="2">Uncharacterized protein</fullName>
    </submittedName>
</protein>
<feature type="region of interest" description="Disordered" evidence="1">
    <location>
        <begin position="1"/>
        <end position="27"/>
    </location>
</feature>
<dbReference type="EMBL" id="JABEQD010000022">
    <property type="protein sequence ID" value="MBB2170327.1"/>
    <property type="molecule type" value="Genomic_DNA"/>
</dbReference>
<proteinExistence type="predicted"/>
<feature type="compositionally biased region" description="Polar residues" evidence="1">
    <location>
        <begin position="1"/>
        <end position="14"/>
    </location>
</feature>
<dbReference type="AlphaFoldDB" id="A0A7W4IX39"/>
<comment type="caution">
    <text evidence="2">The sequence shown here is derived from an EMBL/GenBank/DDBJ whole genome shotgun (WGS) entry which is preliminary data.</text>
</comment>
<evidence type="ECO:0000313" key="3">
    <source>
        <dbReference type="Proteomes" id="UP000559860"/>
    </source>
</evidence>
<evidence type="ECO:0000313" key="2">
    <source>
        <dbReference type="EMBL" id="MBB2170327.1"/>
    </source>
</evidence>
<organism evidence="2 3">
    <name type="scientific">Gluconacetobacter aggeris</name>
    <dbReference type="NCBI Taxonomy" id="1286186"/>
    <lineage>
        <taxon>Bacteria</taxon>
        <taxon>Pseudomonadati</taxon>
        <taxon>Pseudomonadota</taxon>
        <taxon>Alphaproteobacteria</taxon>
        <taxon>Acetobacterales</taxon>
        <taxon>Acetobacteraceae</taxon>
        <taxon>Gluconacetobacter</taxon>
    </lineage>
</organism>
<sequence>MTDNQTTGKPSDFCSSDRSRMNRRGVANKELPQGYPLSELFNIFRISIAFVLIAGINISVSCAASLTPQSPCPDVLKVQASMKHNLRSGVAATKDEDSNGDVIISVITFQQSALNLHNSIQKLPDDEKKTLLGAMIVKTFSVCKASQRGSAPQNLTLNHAANAAVNAIWHDYTEGRVADELDRLSDETNADYPD</sequence>
<accession>A0A7W4IX39</accession>
<reference evidence="2 3" key="1">
    <citation type="submission" date="2020-04" db="EMBL/GenBank/DDBJ databases">
        <title>Description of novel Gluconacetobacter.</title>
        <authorList>
            <person name="Sombolestani A."/>
        </authorList>
    </citation>
    <scope>NUCLEOTIDE SEQUENCE [LARGE SCALE GENOMIC DNA]</scope>
    <source>
        <strain evidence="2 3">LMG 27801</strain>
    </source>
</reference>
<keyword evidence="3" id="KW-1185">Reference proteome</keyword>
<gene>
    <name evidence="2" type="ORF">HLH36_18600</name>
</gene>